<accession>A0A8J2S897</accession>
<name>A0A8J2S897_9STRA</name>
<feature type="transmembrane region" description="Helical" evidence="1">
    <location>
        <begin position="298"/>
        <end position="318"/>
    </location>
</feature>
<keyword evidence="1" id="KW-1133">Transmembrane helix</keyword>
<protein>
    <submittedName>
        <fullName evidence="2">Uncharacterized protein</fullName>
    </submittedName>
</protein>
<dbReference type="Pfam" id="PF05684">
    <property type="entry name" value="DUF819"/>
    <property type="match status" value="1"/>
</dbReference>
<evidence type="ECO:0000313" key="2">
    <source>
        <dbReference type="EMBL" id="CAH0365960.1"/>
    </source>
</evidence>
<dbReference type="InterPro" id="IPR008537">
    <property type="entry name" value="DUF819"/>
</dbReference>
<feature type="transmembrane region" description="Helical" evidence="1">
    <location>
        <begin position="125"/>
        <end position="145"/>
    </location>
</feature>
<feature type="transmembrane region" description="Helical" evidence="1">
    <location>
        <begin position="231"/>
        <end position="253"/>
    </location>
</feature>
<feature type="transmembrane region" description="Helical" evidence="1">
    <location>
        <begin position="259"/>
        <end position="278"/>
    </location>
</feature>
<organism evidence="2 3">
    <name type="scientific">Pelagomonas calceolata</name>
    <dbReference type="NCBI Taxonomy" id="35677"/>
    <lineage>
        <taxon>Eukaryota</taxon>
        <taxon>Sar</taxon>
        <taxon>Stramenopiles</taxon>
        <taxon>Ochrophyta</taxon>
        <taxon>Pelagophyceae</taxon>
        <taxon>Pelagomonadales</taxon>
        <taxon>Pelagomonadaceae</taxon>
        <taxon>Pelagomonas</taxon>
    </lineage>
</organism>
<comment type="caution">
    <text evidence="2">The sequence shown here is derived from an EMBL/GenBank/DDBJ whole genome shotgun (WGS) entry which is preliminary data.</text>
</comment>
<dbReference type="PANTHER" id="PTHR34289:SF8">
    <property type="entry name" value="DUF819 DOMAIN-CONTAINING PROTEIN"/>
    <property type="match status" value="1"/>
</dbReference>
<dbReference type="AlphaFoldDB" id="A0A8J2S897"/>
<feature type="transmembrane region" description="Helical" evidence="1">
    <location>
        <begin position="383"/>
        <end position="406"/>
    </location>
</feature>
<feature type="transmembrane region" description="Helical" evidence="1">
    <location>
        <begin position="324"/>
        <end position="342"/>
    </location>
</feature>
<evidence type="ECO:0000313" key="3">
    <source>
        <dbReference type="Proteomes" id="UP000789595"/>
    </source>
</evidence>
<keyword evidence="1" id="KW-0472">Membrane</keyword>
<dbReference type="PANTHER" id="PTHR34289">
    <property type="entry name" value="PROTEIN, PUTATIVE (DUF819)-RELATED"/>
    <property type="match status" value="1"/>
</dbReference>
<evidence type="ECO:0000256" key="1">
    <source>
        <dbReference type="SAM" id="Phobius"/>
    </source>
</evidence>
<proteinExistence type="predicted"/>
<dbReference type="Proteomes" id="UP000789595">
    <property type="component" value="Unassembled WGS sequence"/>
</dbReference>
<reference evidence="2" key="1">
    <citation type="submission" date="2021-11" db="EMBL/GenBank/DDBJ databases">
        <authorList>
            <consortium name="Genoscope - CEA"/>
            <person name="William W."/>
        </authorList>
    </citation>
    <scope>NUCLEOTIDE SEQUENCE</scope>
</reference>
<gene>
    <name evidence="2" type="ORF">PECAL_1P24250</name>
</gene>
<feature type="transmembrane region" description="Helical" evidence="1">
    <location>
        <begin position="354"/>
        <end position="377"/>
    </location>
</feature>
<dbReference type="OrthoDB" id="45797at2759"/>
<dbReference type="EMBL" id="CAKKNE010000001">
    <property type="protein sequence ID" value="CAH0365960.1"/>
    <property type="molecule type" value="Genomic_DNA"/>
</dbReference>
<keyword evidence="1" id="KW-0812">Transmembrane</keyword>
<sequence>MPRARLIFVAAVVGALQQPPLRHHKLTPRAAIVAPTDDVGNACALVGAALAGRSLGTRTKVGRALGGPVAAMAITFAASSIGALPANARAVSGIRDAAVQLATPLLLLDADPRALLETSKPYVKAFAVAVVGTLCATAIGARFVLPALASALGRGDAVGSIASLSAKNIGGGVNFCAVAATLRVGAVAQSVALAADNVMALVYFPLCNWLAGDRDPSPDAASGESGDETVAVVDAGSLLAALGTALGILAVASRLSPRAPLPAATLCALGLAAVLPSAKESRNRRRLDRAANVLSETLLYLFFAGAGAAGGAAGACLVDAGPALLAFLGFLYAGHTLVVYGIGARILRLPRSILAVASNAAIGGPATAAALCAGKGWDGATAPAVAVGTIGYALATFLGLATARVLS</sequence>
<keyword evidence="3" id="KW-1185">Reference proteome</keyword>